<organism evidence="2 3">
    <name type="scientific">Gluconobacter wancherniae NBRC 103581</name>
    <dbReference type="NCBI Taxonomy" id="656744"/>
    <lineage>
        <taxon>Bacteria</taxon>
        <taxon>Pseudomonadati</taxon>
        <taxon>Pseudomonadota</taxon>
        <taxon>Alphaproteobacteria</taxon>
        <taxon>Acetobacterales</taxon>
        <taxon>Acetobacteraceae</taxon>
        <taxon>Gluconobacter</taxon>
    </lineage>
</organism>
<evidence type="ECO:0000256" key="1">
    <source>
        <dbReference type="SAM" id="SignalP"/>
    </source>
</evidence>
<feature type="chain" id="PRO_5022017463" evidence="1">
    <location>
        <begin position="21"/>
        <end position="190"/>
    </location>
</feature>
<dbReference type="Proteomes" id="UP000321230">
    <property type="component" value="Unassembled WGS sequence"/>
</dbReference>
<protein>
    <submittedName>
        <fullName evidence="2">Uncharacterized protein</fullName>
    </submittedName>
</protein>
<feature type="signal peptide" evidence="1">
    <location>
        <begin position="1"/>
        <end position="20"/>
    </location>
</feature>
<proteinExistence type="predicted"/>
<comment type="caution">
    <text evidence="2">The sequence shown here is derived from an EMBL/GenBank/DDBJ whole genome shotgun (WGS) entry which is preliminary data.</text>
</comment>
<keyword evidence="3" id="KW-1185">Reference proteome</keyword>
<dbReference type="RefSeq" id="WP_146793482.1">
    <property type="nucleotide sequence ID" value="NZ_BARC01000005.1"/>
</dbReference>
<dbReference type="AlphaFoldDB" id="A0A511AWS9"/>
<evidence type="ECO:0000313" key="2">
    <source>
        <dbReference type="EMBL" id="GEK92624.1"/>
    </source>
</evidence>
<name>A0A511AWS9_9PROT</name>
<reference evidence="2 3" key="1">
    <citation type="submission" date="2019-07" db="EMBL/GenBank/DDBJ databases">
        <title>Whole genome shotgun sequence of Gluconobacter wancherniae NBRC 103581.</title>
        <authorList>
            <person name="Hosoyama A."/>
            <person name="Uohara A."/>
            <person name="Ohji S."/>
            <person name="Ichikawa N."/>
        </authorList>
    </citation>
    <scope>NUCLEOTIDE SEQUENCE [LARGE SCALE GENOMIC DNA]</scope>
    <source>
        <strain evidence="2 3">NBRC 103581</strain>
    </source>
</reference>
<dbReference type="EMBL" id="BJUZ01000001">
    <property type="protein sequence ID" value="GEK92624.1"/>
    <property type="molecule type" value="Genomic_DNA"/>
</dbReference>
<keyword evidence="1" id="KW-0732">Signal</keyword>
<evidence type="ECO:0000313" key="3">
    <source>
        <dbReference type="Proteomes" id="UP000321230"/>
    </source>
</evidence>
<accession>A0A511AWS9</accession>
<sequence>MRYGILLAMSVTVLSSAAYAAPTQPTVPQDAFQHPVQPTLVPQFVGILGLRDNAPQPVRLTLGTTSLPDSQFPQGCADLAVAGGIARIHVSGNPAVNSPLQSVTVEDSPGSASGERCPRTFNRSGNLIALPNGINFGDLRSTIEHKLGVPSAHTTESMIYLAHDQVPRVLAISFDGDRMRRFDLFLLPAK</sequence>
<gene>
    <name evidence="2" type="ORF">GWA01_03940</name>
</gene>